<sequence length="874" mass="101944">MATLTADMDNLTISSKNINIAVFGFGRFQPPTKGHSDLIQNIIKETEIKRETPNTIVDSYLFSSLSHNKIDQKYIDDFDAMMEKNIFCATSRNSNPIPYLNKYEIMLDYQRLGIWPNDIKIVNSMKPEYIDGSINKNFVGVINNVAAIISFLYDRYDKIYFVVGSDRYIKGSFDEFFHKGLLEIIPTMRNESVISGTMARVQALQYFFKSVNQEGEELDKIYSDYGKKYLGFDDVDMNKITFPELTKTTQKNVVEFTINEIFNYTVPEKIGIKIKDMDIAWNPKENCGKWHYKWSSPDSWDAYWRRGREYYPTRARTKSDQLTLKKDEELVDIKLSQKDFTDTKLKKAAKNISLGIMPEYDPNDSEKWAYRYKNYLLKKKINAEAYVKELRKKKYELGKKKSMPADFGMKNVLIRTNEDVVVDLAKDKIAVWTYGRFQPPHIEHDNLIDTVVDIADYLPMKNVDAYVFTSQKSNKYNDPRFTSMLKKYIRTNEYKTMLTSSGSDRYAGQDNIFQKNEYNKNPLHIPYKLKLLKKLHGKKYTNTINNKSFVVNVQREGIYTPYDALNHLIKLGYNKLFFVIGKDREKNFEPVIKYGKDKGISVYLVAKDRLESQVSGTKVRNYALSNDFDKVKSSLLQDELDTRLTDKDINTLIKNIQDNTFVSEERLEKLGQDINRKTRLDNYNKTRKKSTTGGGRRKKKTRKKRGGMEAEPKEEEPHEADDEVSRADSLQSWAFWKPGDYLFKEIPKEGGGFYIGVLVIYLGIDHHLFGLQSSNGQNKVGEGFVDKKEWLSKIPIKVMYVYRDMKPDYSKPTVLITAAQLYEQGWRIYNNEEETRADGELVVRPEEGGGMKNRKKKTRKRYRKGKRTTKKYFR</sequence>
<accession>A0A6C0C279</accession>
<name>A0A6C0C279_9ZZZZ</name>
<proteinExistence type="predicted"/>
<feature type="compositionally biased region" description="Acidic residues" evidence="1">
    <location>
        <begin position="712"/>
        <end position="722"/>
    </location>
</feature>
<organism evidence="2">
    <name type="scientific">viral metagenome</name>
    <dbReference type="NCBI Taxonomy" id="1070528"/>
    <lineage>
        <taxon>unclassified sequences</taxon>
        <taxon>metagenomes</taxon>
        <taxon>organismal metagenomes</taxon>
    </lineage>
</organism>
<feature type="region of interest" description="Disordered" evidence="1">
    <location>
        <begin position="844"/>
        <end position="874"/>
    </location>
</feature>
<reference evidence="2" key="1">
    <citation type="journal article" date="2020" name="Nature">
        <title>Giant virus diversity and host interactions through global metagenomics.</title>
        <authorList>
            <person name="Schulz F."/>
            <person name="Roux S."/>
            <person name="Paez-Espino D."/>
            <person name="Jungbluth S."/>
            <person name="Walsh D.A."/>
            <person name="Denef V.J."/>
            <person name="McMahon K.D."/>
            <person name="Konstantinidis K.T."/>
            <person name="Eloe-Fadrosh E.A."/>
            <person name="Kyrpides N.C."/>
            <person name="Woyke T."/>
        </authorList>
    </citation>
    <scope>NUCLEOTIDE SEQUENCE</scope>
    <source>
        <strain evidence="2">GVMAG-M-3300020185-18</strain>
    </source>
</reference>
<evidence type="ECO:0000256" key="1">
    <source>
        <dbReference type="SAM" id="MobiDB-lite"/>
    </source>
</evidence>
<protein>
    <recommendedName>
        <fullName evidence="3">Cytidyltransferase-like domain-containing protein</fullName>
    </recommendedName>
</protein>
<dbReference type="EMBL" id="MN739316">
    <property type="protein sequence ID" value="QHS98412.1"/>
    <property type="molecule type" value="Genomic_DNA"/>
</dbReference>
<dbReference type="SUPFAM" id="SSF52374">
    <property type="entry name" value="Nucleotidylyl transferase"/>
    <property type="match status" value="1"/>
</dbReference>
<evidence type="ECO:0000313" key="2">
    <source>
        <dbReference type="EMBL" id="QHS98412.1"/>
    </source>
</evidence>
<feature type="compositionally biased region" description="Basic residues" evidence="1">
    <location>
        <begin position="685"/>
        <end position="705"/>
    </location>
</feature>
<dbReference type="AlphaFoldDB" id="A0A6C0C279"/>
<feature type="region of interest" description="Disordered" evidence="1">
    <location>
        <begin position="678"/>
        <end position="725"/>
    </location>
</feature>
<evidence type="ECO:0008006" key="3">
    <source>
        <dbReference type="Google" id="ProtNLM"/>
    </source>
</evidence>
<feature type="compositionally biased region" description="Basic residues" evidence="1">
    <location>
        <begin position="852"/>
        <end position="874"/>
    </location>
</feature>